<dbReference type="PRINTS" id="PR00599">
    <property type="entry name" value="MAPEPTIDASE"/>
</dbReference>
<keyword evidence="8" id="KW-1185">Reference proteome</keyword>
<protein>
    <submittedName>
        <fullName evidence="7">Aminopeptidase P family protein</fullName>
    </submittedName>
</protein>
<dbReference type="GO" id="GO:0006508">
    <property type="term" value="P:proteolysis"/>
    <property type="evidence" value="ECO:0007669"/>
    <property type="project" value="UniProtKB-KW"/>
</dbReference>
<dbReference type="Gene3D" id="3.90.230.10">
    <property type="entry name" value="Creatinase/methionine aminopeptidase superfamily"/>
    <property type="match status" value="1"/>
</dbReference>
<dbReference type="CDD" id="cd01092">
    <property type="entry name" value="APP-like"/>
    <property type="match status" value="1"/>
</dbReference>
<dbReference type="AlphaFoldDB" id="A0A7G8BQY0"/>
<dbReference type="InterPro" id="IPR001714">
    <property type="entry name" value="Pept_M24_MAP"/>
</dbReference>
<keyword evidence="2" id="KW-0479">Metal-binding</keyword>
<dbReference type="KEGG" id="adin:H7849_12495"/>
<keyword evidence="1" id="KW-0645">Protease</keyword>
<feature type="domain" description="Creatinase N-terminal" evidence="6">
    <location>
        <begin position="2"/>
        <end position="130"/>
    </location>
</feature>
<dbReference type="Gene3D" id="3.40.350.10">
    <property type="entry name" value="Creatinase/prolidase N-terminal domain"/>
    <property type="match status" value="1"/>
</dbReference>
<evidence type="ECO:0000259" key="6">
    <source>
        <dbReference type="Pfam" id="PF01321"/>
    </source>
</evidence>
<proteinExistence type="predicted"/>
<sequence>MRALRKQMREQGIDAMLVTHLPDVRYVCGFTGSNAALAVTAKRAAMFTDGRYTSQSKEETLGARVVIAKKSALREACAWLEEPGVAAAYFDPEQTTVAALEIMRDALSKGKRRGFFQALKKPIVSELRMVKDADELLLMERAALLGCNLFTAVLPHMQAGVTESEIAADLEFFARSMGAEGMSFETIVASGKRSALPHGRATTAKVPGRGFVTLDFGVILNGYCSDMTRTVHMGKPGREEQSAYEAVLEAQEAAVAAVKPGATCGEVDEAARSVLRGAKLDKYFTHSTGHGVGIEIHESPRVAAEQKQVLEPGMVITIEPGVYIEGKFGIRIEDMVAVTKSGGKILTPAPKAMIQL</sequence>
<feature type="domain" description="Peptidase M24" evidence="5">
    <location>
        <begin position="139"/>
        <end position="340"/>
    </location>
</feature>
<reference evidence="7 8" key="1">
    <citation type="submission" date="2020-08" db="EMBL/GenBank/DDBJ databases">
        <title>Edaphobacter telluris sp. nov. and Acidobacterium dinghuensis sp. nov., two acidobacteria isolated from forest soil.</title>
        <authorList>
            <person name="Fu J."/>
            <person name="Qiu L."/>
        </authorList>
    </citation>
    <scope>NUCLEOTIDE SEQUENCE [LARGE SCALE GENOMIC DNA]</scope>
    <source>
        <strain evidence="7">4Y35</strain>
    </source>
</reference>
<dbReference type="GO" id="GO:0008235">
    <property type="term" value="F:metalloexopeptidase activity"/>
    <property type="evidence" value="ECO:0007669"/>
    <property type="project" value="UniProtKB-ARBA"/>
</dbReference>
<dbReference type="SUPFAM" id="SSF53092">
    <property type="entry name" value="Creatinase/prolidase N-terminal domain"/>
    <property type="match status" value="1"/>
</dbReference>
<dbReference type="SUPFAM" id="SSF55920">
    <property type="entry name" value="Creatinase/aminopeptidase"/>
    <property type="match status" value="1"/>
</dbReference>
<dbReference type="Pfam" id="PF00557">
    <property type="entry name" value="Peptidase_M24"/>
    <property type="match status" value="1"/>
</dbReference>
<keyword evidence="4" id="KW-0482">Metalloprotease</keyword>
<evidence type="ECO:0000259" key="5">
    <source>
        <dbReference type="Pfam" id="PF00557"/>
    </source>
</evidence>
<dbReference type="Pfam" id="PF01321">
    <property type="entry name" value="Creatinase_N"/>
    <property type="match status" value="1"/>
</dbReference>
<evidence type="ECO:0000256" key="2">
    <source>
        <dbReference type="ARBA" id="ARBA00022723"/>
    </source>
</evidence>
<keyword evidence="7" id="KW-0031">Aminopeptidase</keyword>
<dbReference type="PANTHER" id="PTHR46112:SF3">
    <property type="entry name" value="AMINOPEPTIDASE YPDF"/>
    <property type="match status" value="1"/>
</dbReference>
<dbReference type="InterPro" id="IPR000994">
    <property type="entry name" value="Pept_M24"/>
</dbReference>
<evidence type="ECO:0000313" key="7">
    <source>
        <dbReference type="EMBL" id="QNI34950.1"/>
    </source>
</evidence>
<dbReference type="InterPro" id="IPR001131">
    <property type="entry name" value="Peptidase_M24B_aminopep-P_CS"/>
</dbReference>
<dbReference type="EMBL" id="CP060394">
    <property type="protein sequence ID" value="QNI34950.1"/>
    <property type="molecule type" value="Genomic_DNA"/>
</dbReference>
<accession>A0A7G8BQY0</accession>
<dbReference type="PANTHER" id="PTHR46112">
    <property type="entry name" value="AMINOPEPTIDASE"/>
    <property type="match status" value="1"/>
</dbReference>
<organism evidence="7 8">
    <name type="scientific">Alloacidobacterium dinghuense</name>
    <dbReference type="NCBI Taxonomy" id="2763107"/>
    <lineage>
        <taxon>Bacteria</taxon>
        <taxon>Pseudomonadati</taxon>
        <taxon>Acidobacteriota</taxon>
        <taxon>Terriglobia</taxon>
        <taxon>Terriglobales</taxon>
        <taxon>Acidobacteriaceae</taxon>
        <taxon>Alloacidobacterium</taxon>
    </lineage>
</organism>
<dbReference type="GO" id="GO:0046872">
    <property type="term" value="F:metal ion binding"/>
    <property type="evidence" value="ECO:0007669"/>
    <property type="project" value="UniProtKB-KW"/>
</dbReference>
<keyword evidence="3" id="KW-0378">Hydrolase</keyword>
<name>A0A7G8BQY0_9BACT</name>
<evidence type="ECO:0000256" key="1">
    <source>
        <dbReference type="ARBA" id="ARBA00022670"/>
    </source>
</evidence>
<dbReference type="Proteomes" id="UP000515312">
    <property type="component" value="Chromosome"/>
</dbReference>
<gene>
    <name evidence="7" type="ORF">H7849_12495</name>
</gene>
<evidence type="ECO:0000313" key="8">
    <source>
        <dbReference type="Proteomes" id="UP000515312"/>
    </source>
</evidence>
<dbReference type="PROSITE" id="PS00491">
    <property type="entry name" value="PROLINE_PEPTIDASE"/>
    <property type="match status" value="1"/>
</dbReference>
<evidence type="ECO:0000256" key="4">
    <source>
        <dbReference type="ARBA" id="ARBA00023049"/>
    </source>
</evidence>
<evidence type="ECO:0000256" key="3">
    <source>
        <dbReference type="ARBA" id="ARBA00022801"/>
    </source>
</evidence>
<dbReference type="GO" id="GO:0004177">
    <property type="term" value="F:aminopeptidase activity"/>
    <property type="evidence" value="ECO:0007669"/>
    <property type="project" value="UniProtKB-KW"/>
</dbReference>
<dbReference type="InterPro" id="IPR036005">
    <property type="entry name" value="Creatinase/aminopeptidase-like"/>
</dbReference>
<dbReference type="InterPro" id="IPR000587">
    <property type="entry name" value="Creatinase_N"/>
</dbReference>
<dbReference type="InterPro" id="IPR050659">
    <property type="entry name" value="Peptidase_M24B"/>
</dbReference>
<dbReference type="InterPro" id="IPR029149">
    <property type="entry name" value="Creatin/AminoP/Spt16_N"/>
</dbReference>